<protein>
    <submittedName>
        <fullName evidence="1">Uncharacterized protein</fullName>
    </submittedName>
</protein>
<dbReference type="Proteomes" id="UP000054477">
    <property type="component" value="Unassembled WGS sequence"/>
</dbReference>
<gene>
    <name evidence="1" type="ORF">K443DRAFT_313908</name>
</gene>
<evidence type="ECO:0000313" key="1">
    <source>
        <dbReference type="EMBL" id="KIJ95892.1"/>
    </source>
</evidence>
<keyword evidence="2" id="KW-1185">Reference proteome</keyword>
<sequence length="74" mass="8135">MDEGRSCVDFRGPSAPMNLCNHAPFVLIHNHPAFYTLPHHQFTLLAHHPSFHPHSCISCMTIPAPSIGALSAHI</sequence>
<accession>A0A0C9XIA1</accession>
<evidence type="ECO:0000313" key="2">
    <source>
        <dbReference type="Proteomes" id="UP000054477"/>
    </source>
</evidence>
<reference evidence="1 2" key="1">
    <citation type="submission" date="2014-04" db="EMBL/GenBank/DDBJ databases">
        <authorList>
            <consortium name="DOE Joint Genome Institute"/>
            <person name="Kuo A."/>
            <person name="Kohler A."/>
            <person name="Nagy L.G."/>
            <person name="Floudas D."/>
            <person name="Copeland A."/>
            <person name="Barry K.W."/>
            <person name="Cichocki N."/>
            <person name="Veneault-Fourrey C."/>
            <person name="LaButti K."/>
            <person name="Lindquist E.A."/>
            <person name="Lipzen A."/>
            <person name="Lundell T."/>
            <person name="Morin E."/>
            <person name="Murat C."/>
            <person name="Sun H."/>
            <person name="Tunlid A."/>
            <person name="Henrissat B."/>
            <person name="Grigoriev I.V."/>
            <person name="Hibbett D.S."/>
            <person name="Martin F."/>
            <person name="Nordberg H.P."/>
            <person name="Cantor M.N."/>
            <person name="Hua S.X."/>
        </authorList>
    </citation>
    <scope>NUCLEOTIDE SEQUENCE [LARGE SCALE GENOMIC DNA]</scope>
    <source>
        <strain evidence="1 2">LaAM-08-1</strain>
    </source>
</reference>
<reference evidence="2" key="2">
    <citation type="submission" date="2015-01" db="EMBL/GenBank/DDBJ databases">
        <title>Evolutionary Origins and Diversification of the Mycorrhizal Mutualists.</title>
        <authorList>
            <consortium name="DOE Joint Genome Institute"/>
            <consortium name="Mycorrhizal Genomics Consortium"/>
            <person name="Kohler A."/>
            <person name="Kuo A."/>
            <person name="Nagy L.G."/>
            <person name="Floudas D."/>
            <person name="Copeland A."/>
            <person name="Barry K.W."/>
            <person name="Cichocki N."/>
            <person name="Veneault-Fourrey C."/>
            <person name="LaButti K."/>
            <person name="Lindquist E.A."/>
            <person name="Lipzen A."/>
            <person name="Lundell T."/>
            <person name="Morin E."/>
            <person name="Murat C."/>
            <person name="Riley R."/>
            <person name="Ohm R."/>
            <person name="Sun H."/>
            <person name="Tunlid A."/>
            <person name="Henrissat B."/>
            <person name="Grigoriev I.V."/>
            <person name="Hibbett D.S."/>
            <person name="Martin F."/>
        </authorList>
    </citation>
    <scope>NUCLEOTIDE SEQUENCE [LARGE SCALE GENOMIC DNA]</scope>
    <source>
        <strain evidence="2">LaAM-08-1</strain>
    </source>
</reference>
<dbReference type="HOGENOM" id="CLU_2688193_0_0_1"/>
<dbReference type="OrthoDB" id="10534103at2759"/>
<name>A0A0C9XIA1_9AGAR</name>
<dbReference type="EMBL" id="KN838740">
    <property type="protein sequence ID" value="KIJ95892.1"/>
    <property type="molecule type" value="Genomic_DNA"/>
</dbReference>
<dbReference type="AlphaFoldDB" id="A0A0C9XIA1"/>
<organism evidence="1 2">
    <name type="scientific">Laccaria amethystina LaAM-08-1</name>
    <dbReference type="NCBI Taxonomy" id="1095629"/>
    <lineage>
        <taxon>Eukaryota</taxon>
        <taxon>Fungi</taxon>
        <taxon>Dikarya</taxon>
        <taxon>Basidiomycota</taxon>
        <taxon>Agaricomycotina</taxon>
        <taxon>Agaricomycetes</taxon>
        <taxon>Agaricomycetidae</taxon>
        <taxon>Agaricales</taxon>
        <taxon>Agaricineae</taxon>
        <taxon>Hydnangiaceae</taxon>
        <taxon>Laccaria</taxon>
    </lineage>
</organism>
<proteinExistence type="predicted"/>